<evidence type="ECO:0000256" key="2">
    <source>
        <dbReference type="ARBA" id="ARBA00006214"/>
    </source>
</evidence>
<feature type="transmembrane region" description="Helical" evidence="10">
    <location>
        <begin position="56"/>
        <end position="75"/>
    </location>
</feature>
<evidence type="ECO:0000256" key="8">
    <source>
        <dbReference type="ARBA" id="ARBA00023157"/>
    </source>
</evidence>
<evidence type="ECO:0000259" key="12">
    <source>
        <dbReference type="Pfam" id="PF07884"/>
    </source>
</evidence>
<reference evidence="13 14" key="1">
    <citation type="journal article" date="2022" name="bioRxiv">
        <title>Ecology and evolution of chlamydial symbionts of arthropods.</title>
        <authorList>
            <person name="Halter T."/>
            <person name="Koestlbacher S."/>
            <person name="Collingro A."/>
            <person name="Sixt B.S."/>
            <person name="Toenshoff E.R."/>
            <person name="Hendrickx F."/>
            <person name="Kostanjsek R."/>
            <person name="Horn M."/>
        </authorList>
    </citation>
    <scope>NUCLEOTIDE SEQUENCE [LARGE SCALE GENOMIC DNA]</scope>
    <source>
        <strain evidence="13">W744xW776</strain>
    </source>
</reference>
<evidence type="ECO:0000256" key="6">
    <source>
        <dbReference type="ARBA" id="ARBA00023002"/>
    </source>
</evidence>
<feature type="transmembrane region" description="Helical" evidence="10">
    <location>
        <begin position="123"/>
        <end position="140"/>
    </location>
</feature>
<evidence type="ECO:0000256" key="10">
    <source>
        <dbReference type="SAM" id="Phobius"/>
    </source>
</evidence>
<keyword evidence="5 10" id="KW-1133">Transmembrane helix</keyword>
<feature type="transmembrane region" description="Helical" evidence="10">
    <location>
        <begin position="326"/>
        <end position="345"/>
    </location>
</feature>
<evidence type="ECO:0000313" key="13">
    <source>
        <dbReference type="EMBL" id="QYF49030.1"/>
    </source>
</evidence>
<evidence type="ECO:0000313" key="14">
    <source>
        <dbReference type="Proteomes" id="UP000826014"/>
    </source>
</evidence>
<dbReference type="InterPro" id="IPR012932">
    <property type="entry name" value="VKOR"/>
</dbReference>
<keyword evidence="3 10" id="KW-0812">Transmembrane</keyword>
<keyword evidence="4" id="KW-0874">Quinone</keyword>
<keyword evidence="6" id="KW-0560">Oxidoreductase</keyword>
<dbReference type="CDD" id="cd12919">
    <property type="entry name" value="VKOR_2"/>
    <property type="match status" value="1"/>
</dbReference>
<protein>
    <submittedName>
        <fullName evidence="13">Vitamin K epoxide reductase family</fullName>
    </submittedName>
</protein>
<feature type="transmembrane region" description="Helical" evidence="10">
    <location>
        <begin position="297"/>
        <end position="320"/>
    </location>
</feature>
<feature type="transmembrane region" description="Helical" evidence="10">
    <location>
        <begin position="207"/>
        <end position="228"/>
    </location>
</feature>
<feature type="transmembrane region" description="Helical" evidence="10">
    <location>
        <begin position="352"/>
        <end position="372"/>
    </location>
</feature>
<feature type="transmembrane region" description="Helical" evidence="10">
    <location>
        <begin position="378"/>
        <end position="394"/>
    </location>
</feature>
<comment type="subcellular location">
    <subcellularLocation>
        <location evidence="1">Membrane</location>
        <topology evidence="1">Multi-pass membrane protein</topology>
    </subcellularLocation>
</comment>
<feature type="domain" description="Vitamin K epoxide reductase" evidence="12">
    <location>
        <begin position="128"/>
        <end position="255"/>
    </location>
</feature>
<evidence type="ECO:0000256" key="4">
    <source>
        <dbReference type="ARBA" id="ARBA00022719"/>
    </source>
</evidence>
<name>A0ABX8V7N2_9BACT</name>
<dbReference type="EMBL" id="CP075587">
    <property type="protein sequence ID" value="QYF49030.1"/>
    <property type="molecule type" value="Genomic_DNA"/>
</dbReference>
<evidence type="ECO:0000256" key="9">
    <source>
        <dbReference type="ARBA" id="ARBA00023284"/>
    </source>
</evidence>
<gene>
    <name evidence="13" type="ORF">RHABOEDO_001287</name>
</gene>
<evidence type="ECO:0000256" key="3">
    <source>
        <dbReference type="ARBA" id="ARBA00022692"/>
    </source>
</evidence>
<feature type="transmembrane region" description="Helical" evidence="10">
    <location>
        <begin position="30"/>
        <end position="49"/>
    </location>
</feature>
<dbReference type="Pfam" id="PF07884">
    <property type="entry name" value="VKOR"/>
    <property type="match status" value="1"/>
</dbReference>
<proteinExistence type="inferred from homology"/>
<organism evidence="13 14">
    <name type="scientific">Candidatus Rhabdochlamydia oedothoracis</name>
    <dbReference type="NCBI Taxonomy" id="2720720"/>
    <lineage>
        <taxon>Bacteria</taxon>
        <taxon>Pseudomonadati</taxon>
        <taxon>Chlamydiota</taxon>
        <taxon>Chlamydiia</taxon>
        <taxon>Parachlamydiales</taxon>
        <taxon>Candidatus Rhabdochlamydiaceae</taxon>
        <taxon>Candidatus Rhabdochlamydia</taxon>
    </lineage>
</organism>
<keyword evidence="8" id="KW-1015">Disulfide bond</keyword>
<dbReference type="InterPro" id="IPR005530">
    <property type="entry name" value="SPW"/>
</dbReference>
<comment type="similarity">
    <text evidence="2">Belongs to the VKOR family.</text>
</comment>
<sequence>MKKLFCFLSMALGIWLFANPLTFFYQDDLLMYNDLGTGLLITLFAISFFYTKKKRFAWGVAGLGIWLKLAPLVFWAPQSLIYLNDTLMGSLAVVFGFQLAMPEISFENTSFYPKGWSFNPSSWTARVLTIALALMCWLFSRYMAAYQLGYIADVWDPFFLDGTSKVLNSDVSHAFPISDAGLGAFGYTLEFLLGWQGGSKRWAKNPWLVCLFSFLVVPVSIISVLLIILQPVVVGAWCSLCLATAFFMSIMILFTAPELVATLLLLKEAKHNRCFWQTFWHGIHVEEKKSKFFKQSFGITLPWNLLLLIVLGVWLIISAYYINSSFLVNINFILGPLIAFISLISCAEVFRVLRFLNLLFGAILLVTVWFYLEISLLLIFHNLLLGALICFLSFPKGKVLEKYGPWQRLIF</sequence>
<evidence type="ECO:0000256" key="7">
    <source>
        <dbReference type="ARBA" id="ARBA00023136"/>
    </source>
</evidence>
<dbReference type="InterPro" id="IPR038354">
    <property type="entry name" value="VKOR_sf"/>
</dbReference>
<keyword evidence="7 10" id="KW-0472">Membrane</keyword>
<evidence type="ECO:0000256" key="1">
    <source>
        <dbReference type="ARBA" id="ARBA00004141"/>
    </source>
</evidence>
<dbReference type="Proteomes" id="UP000826014">
    <property type="component" value="Chromosome"/>
</dbReference>
<keyword evidence="14" id="KW-1185">Reference proteome</keyword>
<feature type="transmembrane region" description="Helical" evidence="10">
    <location>
        <begin position="234"/>
        <end position="266"/>
    </location>
</feature>
<evidence type="ECO:0000256" key="5">
    <source>
        <dbReference type="ARBA" id="ARBA00022989"/>
    </source>
</evidence>
<dbReference type="Pfam" id="PF03779">
    <property type="entry name" value="SPW"/>
    <property type="match status" value="1"/>
</dbReference>
<feature type="domain" description="SPW repeat-containing integral membrane" evidence="11">
    <location>
        <begin position="8"/>
        <end position="96"/>
    </location>
</feature>
<evidence type="ECO:0000259" key="11">
    <source>
        <dbReference type="Pfam" id="PF03779"/>
    </source>
</evidence>
<dbReference type="Gene3D" id="1.20.1440.130">
    <property type="entry name" value="VKOR domain"/>
    <property type="match status" value="1"/>
</dbReference>
<accession>A0ABX8V7N2</accession>
<keyword evidence="9" id="KW-0676">Redox-active center</keyword>